<name>R8BWI3_PHAM7</name>
<evidence type="ECO:0000313" key="2">
    <source>
        <dbReference type="Proteomes" id="UP000014074"/>
    </source>
</evidence>
<dbReference type="Proteomes" id="UP000014074">
    <property type="component" value="Unassembled WGS sequence"/>
</dbReference>
<dbReference type="OrthoDB" id="5981550at2759"/>
<dbReference type="EMBL" id="KB932813">
    <property type="protein sequence ID" value="EOO03702.1"/>
    <property type="molecule type" value="Genomic_DNA"/>
</dbReference>
<protein>
    <submittedName>
        <fullName evidence="1">Putative hect domain-containing protein</fullName>
    </submittedName>
</protein>
<organism evidence="1 2">
    <name type="scientific">Phaeoacremonium minimum (strain UCR-PA7)</name>
    <name type="common">Esca disease fungus</name>
    <name type="synonym">Togninia minima</name>
    <dbReference type="NCBI Taxonomy" id="1286976"/>
    <lineage>
        <taxon>Eukaryota</taxon>
        <taxon>Fungi</taxon>
        <taxon>Dikarya</taxon>
        <taxon>Ascomycota</taxon>
        <taxon>Pezizomycotina</taxon>
        <taxon>Sordariomycetes</taxon>
        <taxon>Sordariomycetidae</taxon>
        <taxon>Togniniales</taxon>
        <taxon>Togniniaceae</taxon>
        <taxon>Phaeoacremonium</taxon>
    </lineage>
</organism>
<sequence length="126" mass="14714">MTRDSTRSLDGGHDHRDAEVDLLAGLWEEAPFARLPWDAPTELKELIEDIENPKRVYAVHRASRRHNFQLLLEKCIHRAAKRWLWLEYLYHRDMLLLPKTNRGTSSDPTIQYHKCPGVGRLYGKPG</sequence>
<reference evidence="2" key="1">
    <citation type="journal article" date="2013" name="Genome Announc.">
        <title>Draft genome sequence of the ascomycete Phaeoacremonium aleophilum strain UCR-PA7, a causal agent of the esca disease complex in grapevines.</title>
        <authorList>
            <person name="Blanco-Ulate B."/>
            <person name="Rolshausen P."/>
            <person name="Cantu D."/>
        </authorList>
    </citation>
    <scope>NUCLEOTIDE SEQUENCE [LARGE SCALE GENOMIC DNA]</scope>
    <source>
        <strain evidence="2">UCR-PA7</strain>
    </source>
</reference>
<dbReference type="RefSeq" id="XP_007911577.1">
    <property type="nucleotide sequence ID" value="XM_007913386.1"/>
</dbReference>
<proteinExistence type="predicted"/>
<dbReference type="KEGG" id="tmn:UCRPA7_793"/>
<dbReference type="HOGENOM" id="CLU_1983115_0_0_1"/>
<gene>
    <name evidence="1" type="ORF">UCRPA7_793</name>
</gene>
<keyword evidence="2" id="KW-1185">Reference proteome</keyword>
<dbReference type="GeneID" id="19328732"/>
<dbReference type="AlphaFoldDB" id="R8BWI3"/>
<evidence type="ECO:0000313" key="1">
    <source>
        <dbReference type="EMBL" id="EOO03702.1"/>
    </source>
</evidence>
<accession>R8BWI3</accession>